<evidence type="ECO:0000313" key="1">
    <source>
        <dbReference type="EMBL" id="KKL66355.1"/>
    </source>
</evidence>
<organism evidence="1">
    <name type="scientific">marine sediment metagenome</name>
    <dbReference type="NCBI Taxonomy" id="412755"/>
    <lineage>
        <taxon>unclassified sequences</taxon>
        <taxon>metagenomes</taxon>
        <taxon>ecological metagenomes</taxon>
    </lineage>
</organism>
<name>A0A0F9GA25_9ZZZZ</name>
<gene>
    <name evidence="1" type="ORF">LCGC14_2145780</name>
</gene>
<comment type="caution">
    <text evidence="1">The sequence shown here is derived from an EMBL/GenBank/DDBJ whole genome shotgun (WGS) entry which is preliminary data.</text>
</comment>
<proteinExistence type="predicted"/>
<protein>
    <submittedName>
        <fullName evidence="1">Uncharacterized protein</fullName>
    </submittedName>
</protein>
<dbReference type="EMBL" id="LAZR01027232">
    <property type="protein sequence ID" value="KKL66355.1"/>
    <property type="molecule type" value="Genomic_DNA"/>
</dbReference>
<dbReference type="AlphaFoldDB" id="A0A0F9GA25"/>
<accession>A0A0F9GA25</accession>
<sequence length="61" mass="7192">MKPERQLELWVKGESVHNDERGECCPDFSCCKPWLLAPEHERKTFLGADQRGDSKNERYKI</sequence>
<reference evidence="1" key="1">
    <citation type="journal article" date="2015" name="Nature">
        <title>Complex archaea that bridge the gap between prokaryotes and eukaryotes.</title>
        <authorList>
            <person name="Spang A."/>
            <person name="Saw J.H."/>
            <person name="Jorgensen S.L."/>
            <person name="Zaremba-Niedzwiedzka K."/>
            <person name="Martijn J."/>
            <person name="Lind A.E."/>
            <person name="van Eijk R."/>
            <person name="Schleper C."/>
            <person name="Guy L."/>
            <person name="Ettema T.J."/>
        </authorList>
    </citation>
    <scope>NUCLEOTIDE SEQUENCE</scope>
</reference>